<dbReference type="InterPro" id="IPR007936">
    <property type="entry name" value="VapE-like_dom"/>
</dbReference>
<dbReference type="SUPFAM" id="SSF52540">
    <property type="entry name" value="P-loop containing nucleoside triphosphate hydrolases"/>
    <property type="match status" value="1"/>
</dbReference>
<proteinExistence type="predicted"/>
<evidence type="ECO:0008006" key="6">
    <source>
        <dbReference type="Google" id="ProtNLM"/>
    </source>
</evidence>
<feature type="domain" description="BT4734-like N-terminal" evidence="2">
    <location>
        <begin position="73"/>
        <end position="200"/>
    </location>
</feature>
<dbReference type="RefSeq" id="WP_183693689.1">
    <property type="nucleotide sequence ID" value="NZ_JACICA010000001.1"/>
</dbReference>
<sequence>MYFSILRTVDETGRQCVSKMDFNQFAQRIQQPAKAQHIAAYRERYLLQPSAFSSSDGADVAQLDLGCAAFVHPAFLFSRNRDGLISRKHYNGIIVLETLPLASTEKAEKVREAVSQQPQTLAAFLGIDAHSVKILMRATLPNGDLPQVPNDIQSFHAHAWQWGVRVYAPLVEHCSGRLSLRNAALSQQRFLLSADAAAFFRTDAVPFILQQPHQMPQPLTETPDSKRPATAQLSTLMAQRRFHLLLNELLRKQADHLSDEQLLPLLGEACCADGLAEEETIHQAQCFFHRLEPDYVRCVLHNVYDRSCTPANTIGLNRLQEIALRLEEFMQRRYEVRFNTLLGQLEYRCRHSSQPHFCPVDEHVQSTMELEAQKEGINLLSPDMTRYLRARPLHFNSVQHYFDHLPQWDGKERIAQLAQRIPCNNPRWSQLFRRWLLGMVAHWLHFDERHGNQISPLLVGPQGCHKSTFCNQLLPPELRIAYTDSLDLTSRRDAALALNRYLLINIDEFDQYRESQQAHIKYLLQAPSISVRRPYATTAVTLPRYASFIGTSNRTDLLTDPTGSRRFICVNITAPIDVETPIHYEQLYAELLHALYHRERYWLDTSEETYVQEQNQSFEQLPYVVQLFQAYFRQPTPSETGEWLTPTHIIERLQKYSRIAIPMGQINNFGRYLQKMKLENRRTRTSRLYYVVEGSPEVS</sequence>
<dbReference type="Pfam" id="PF12990">
    <property type="entry name" value="DUF3874"/>
    <property type="match status" value="1"/>
</dbReference>
<dbReference type="Pfam" id="PF05272">
    <property type="entry name" value="VapE-like_dom"/>
    <property type="match status" value="1"/>
</dbReference>
<accession>A0A7W5Y0N8</accession>
<gene>
    <name evidence="4" type="ORF">FHS60_000167</name>
</gene>
<evidence type="ECO:0000313" key="4">
    <source>
        <dbReference type="EMBL" id="MBB3701725.1"/>
    </source>
</evidence>
<evidence type="ECO:0000313" key="5">
    <source>
        <dbReference type="Proteomes" id="UP000541425"/>
    </source>
</evidence>
<dbReference type="InterPro" id="IPR014907">
    <property type="entry name" value="BT4734-like_N"/>
</dbReference>
<feature type="domain" description="DUF3874" evidence="3">
    <location>
        <begin position="622"/>
        <end position="691"/>
    </location>
</feature>
<dbReference type="PANTHER" id="PTHR34985">
    <property type="entry name" value="SLR0554 PROTEIN"/>
    <property type="match status" value="1"/>
</dbReference>
<dbReference type="InterPro" id="IPR024450">
    <property type="entry name" value="DUF3874"/>
</dbReference>
<dbReference type="Proteomes" id="UP000541425">
    <property type="component" value="Unassembled WGS sequence"/>
</dbReference>
<dbReference type="EMBL" id="JACICA010000001">
    <property type="protein sequence ID" value="MBB3701725.1"/>
    <property type="molecule type" value="Genomic_DNA"/>
</dbReference>
<reference evidence="4 5" key="1">
    <citation type="submission" date="2020-08" db="EMBL/GenBank/DDBJ databases">
        <title>Genomic Encyclopedia of Type Strains, Phase IV (KMG-IV): sequencing the most valuable type-strain genomes for metagenomic binning, comparative biology and taxonomic classification.</title>
        <authorList>
            <person name="Goeker M."/>
        </authorList>
    </citation>
    <scope>NUCLEOTIDE SEQUENCE [LARGE SCALE GENOMIC DNA]</scope>
    <source>
        <strain evidence="4 5">DSM 22548</strain>
    </source>
</reference>
<protein>
    <recommendedName>
        <fullName evidence="6">Helicase</fullName>
    </recommendedName>
</protein>
<organism evidence="4 5">
    <name type="scientific">Alloprevotella rava</name>
    <dbReference type="NCBI Taxonomy" id="671218"/>
    <lineage>
        <taxon>Bacteria</taxon>
        <taxon>Pseudomonadati</taxon>
        <taxon>Bacteroidota</taxon>
        <taxon>Bacteroidia</taxon>
        <taxon>Bacteroidales</taxon>
        <taxon>Prevotellaceae</taxon>
        <taxon>Alloprevotella</taxon>
    </lineage>
</organism>
<evidence type="ECO:0000259" key="1">
    <source>
        <dbReference type="Pfam" id="PF05272"/>
    </source>
</evidence>
<feature type="domain" description="Virulence-associated protein E-like" evidence="1">
    <location>
        <begin position="407"/>
        <end position="619"/>
    </location>
</feature>
<dbReference type="PANTHER" id="PTHR34985:SF1">
    <property type="entry name" value="SLR0554 PROTEIN"/>
    <property type="match status" value="1"/>
</dbReference>
<dbReference type="InterPro" id="IPR027417">
    <property type="entry name" value="P-loop_NTPase"/>
</dbReference>
<evidence type="ECO:0000259" key="3">
    <source>
        <dbReference type="Pfam" id="PF12990"/>
    </source>
</evidence>
<evidence type="ECO:0000259" key="2">
    <source>
        <dbReference type="Pfam" id="PF08800"/>
    </source>
</evidence>
<comment type="caution">
    <text evidence="4">The sequence shown here is derived from an EMBL/GenBank/DDBJ whole genome shotgun (WGS) entry which is preliminary data.</text>
</comment>
<name>A0A7W5Y0N8_9BACT</name>
<dbReference type="AlphaFoldDB" id="A0A7W5Y0N8"/>
<dbReference type="Pfam" id="PF08800">
    <property type="entry name" value="BT4734-like_N"/>
    <property type="match status" value="1"/>
</dbReference>